<comment type="similarity">
    <text evidence="3">Belongs to the CSN1 family.</text>
</comment>
<dbReference type="InterPro" id="IPR048624">
    <property type="entry name" value="CSN1_C"/>
</dbReference>
<dbReference type="Proteomes" id="UP000076078">
    <property type="component" value="Unassembled WGS sequence"/>
</dbReference>
<dbReference type="GO" id="GO:0008180">
    <property type="term" value="C:COP9 signalosome"/>
    <property type="evidence" value="ECO:0007669"/>
    <property type="project" value="UniProtKB-KW"/>
</dbReference>
<dbReference type="Gene3D" id="1.25.40.570">
    <property type="match status" value="1"/>
</dbReference>
<gene>
    <name evidence="8" type="ORF">DLAC_07269</name>
</gene>
<sequence>MDEDDSMVIDSGSSSNANASLSNEFDIESYINSYTGLTKILRLLFIAEYSEDPKLKSDAFKMAASEVMKTSNIELYHNIVTKSNGLIKFDSQWVDNTTKKNSSTIDKLEQDLNVAKANIVKDSIRIAQSDLGEFYYRSGDYSNSLKCFVRTRDYCTSSKHILNMCFNIIKVGIDYSNYSHVFTYTTKAEQTPDIDPQSIAKLRAATGLANLESSKYKFAAKKFIETPFEQNASVFSDIISPQDIAIYGGLCALATFDRAELKKKVLDDAVFRNYLELVPEVRELIRDFYASKYAPCLNALDKLKPVLLLDIHLRAHVDNLYSRIRSKALIQYISPYVSVDLVSMATAFNTNIQQLEREISKLIMDDSINSRIDSHNKRLYSRKIDQRSTTFDKSMQVGHDFISNTNHLLLRLEMLNNNLTVNNGRKDDKHGGPGGPFGFGNIPMELIQQQQQMFAQYQR</sequence>
<dbReference type="AlphaFoldDB" id="A0A151ZC35"/>
<dbReference type="FunCoup" id="A0A151ZC35">
    <property type="interactions" value="950"/>
</dbReference>
<protein>
    <submittedName>
        <fullName evidence="8">COP9 signalosome complex subunit 1</fullName>
    </submittedName>
</protein>
<evidence type="ECO:0000256" key="1">
    <source>
        <dbReference type="ARBA" id="ARBA00004123"/>
    </source>
</evidence>
<evidence type="ECO:0000259" key="7">
    <source>
        <dbReference type="PROSITE" id="PS50250"/>
    </source>
</evidence>
<dbReference type="SMART" id="SM00088">
    <property type="entry name" value="PINT"/>
    <property type="match status" value="1"/>
</dbReference>
<evidence type="ECO:0000256" key="2">
    <source>
        <dbReference type="ARBA" id="ARBA00004496"/>
    </source>
</evidence>
<dbReference type="InterPro" id="IPR000717">
    <property type="entry name" value="PCI_dom"/>
</dbReference>
<dbReference type="PANTHER" id="PTHR14145:SF2">
    <property type="entry name" value="COP9 SIGNALOSOME COMPLEX SUBUNIT 1"/>
    <property type="match status" value="1"/>
</dbReference>
<keyword evidence="9" id="KW-1185">Reference proteome</keyword>
<reference evidence="8 9" key="1">
    <citation type="submission" date="2015-12" db="EMBL/GenBank/DDBJ databases">
        <title>Dictyostelia acquired genes for synthesis and detection of signals that induce cell-type specialization by lateral gene transfer from prokaryotes.</title>
        <authorList>
            <person name="Gloeckner G."/>
            <person name="Schaap P."/>
        </authorList>
    </citation>
    <scope>NUCLEOTIDE SEQUENCE [LARGE SCALE GENOMIC DNA]</scope>
    <source>
        <strain evidence="8 9">TK</strain>
    </source>
</reference>
<dbReference type="EMBL" id="LODT01000034">
    <property type="protein sequence ID" value="KYQ91512.1"/>
    <property type="molecule type" value="Genomic_DNA"/>
</dbReference>
<evidence type="ECO:0000256" key="5">
    <source>
        <dbReference type="ARBA" id="ARBA00022790"/>
    </source>
</evidence>
<keyword evidence="6" id="KW-0539">Nucleus</keyword>
<dbReference type="InterPro" id="IPR019585">
    <property type="entry name" value="Rpn7/CSN1"/>
</dbReference>
<name>A0A151ZC35_TIELA</name>
<dbReference type="Pfam" id="PF10602">
    <property type="entry name" value="RPN7"/>
    <property type="match status" value="1"/>
</dbReference>
<keyword evidence="5" id="KW-0736">Signalosome</keyword>
<dbReference type="InParanoid" id="A0A151ZC35"/>
<organism evidence="8 9">
    <name type="scientific">Tieghemostelium lacteum</name>
    <name type="common">Slime mold</name>
    <name type="synonym">Dictyostelium lacteum</name>
    <dbReference type="NCBI Taxonomy" id="361077"/>
    <lineage>
        <taxon>Eukaryota</taxon>
        <taxon>Amoebozoa</taxon>
        <taxon>Evosea</taxon>
        <taxon>Eumycetozoa</taxon>
        <taxon>Dictyostelia</taxon>
        <taxon>Dictyosteliales</taxon>
        <taxon>Raperosteliaceae</taxon>
        <taxon>Tieghemostelium</taxon>
    </lineage>
</organism>
<evidence type="ECO:0000256" key="6">
    <source>
        <dbReference type="ARBA" id="ARBA00023242"/>
    </source>
</evidence>
<accession>A0A151ZC35</accession>
<evidence type="ECO:0000313" key="9">
    <source>
        <dbReference type="Proteomes" id="UP000076078"/>
    </source>
</evidence>
<dbReference type="STRING" id="361077.A0A151ZC35"/>
<dbReference type="OMA" id="IYLQNWA"/>
<evidence type="ECO:0000256" key="4">
    <source>
        <dbReference type="ARBA" id="ARBA00022490"/>
    </source>
</evidence>
<comment type="caution">
    <text evidence="8">The sequence shown here is derived from an EMBL/GenBank/DDBJ whole genome shotgun (WGS) entry which is preliminary data.</text>
</comment>
<dbReference type="Pfam" id="PF01399">
    <property type="entry name" value="PCI"/>
    <property type="match status" value="1"/>
</dbReference>
<evidence type="ECO:0000313" key="8">
    <source>
        <dbReference type="EMBL" id="KYQ91512.1"/>
    </source>
</evidence>
<dbReference type="InterPro" id="IPR045135">
    <property type="entry name" value="Rpn7_N"/>
</dbReference>
<dbReference type="GO" id="GO:0005737">
    <property type="term" value="C:cytoplasm"/>
    <property type="evidence" value="ECO:0007669"/>
    <property type="project" value="UniProtKB-SubCell"/>
</dbReference>
<dbReference type="Pfam" id="PF21151">
    <property type="entry name" value="CSN1_C"/>
    <property type="match status" value="1"/>
</dbReference>
<dbReference type="SUPFAM" id="SSF46785">
    <property type="entry name" value="Winged helix' DNA-binding domain"/>
    <property type="match status" value="1"/>
</dbReference>
<dbReference type="PROSITE" id="PS50250">
    <property type="entry name" value="PCI"/>
    <property type="match status" value="1"/>
</dbReference>
<keyword evidence="4" id="KW-0963">Cytoplasm</keyword>
<dbReference type="PANTHER" id="PTHR14145">
    <property type="entry name" value="26S PROTESOME SUBUNIT 6"/>
    <property type="match status" value="1"/>
</dbReference>
<proteinExistence type="inferred from homology"/>
<dbReference type="OrthoDB" id="422427at2759"/>
<feature type="domain" description="PCI" evidence="7">
    <location>
        <begin position="215"/>
        <end position="386"/>
    </location>
</feature>
<comment type="subcellular location">
    <subcellularLocation>
        <location evidence="2">Cytoplasm</location>
    </subcellularLocation>
    <subcellularLocation>
        <location evidence="1">Nucleus</location>
    </subcellularLocation>
</comment>
<dbReference type="InterPro" id="IPR036390">
    <property type="entry name" value="WH_DNA-bd_sf"/>
</dbReference>
<evidence type="ECO:0000256" key="3">
    <source>
        <dbReference type="ARBA" id="ARBA00008793"/>
    </source>
</evidence>